<evidence type="ECO:0000256" key="13">
    <source>
        <dbReference type="SAM" id="MobiDB-lite"/>
    </source>
</evidence>
<dbReference type="InterPro" id="IPR008969">
    <property type="entry name" value="CarboxyPept-like_regulatory"/>
</dbReference>
<evidence type="ECO:0000256" key="6">
    <source>
        <dbReference type="ARBA" id="ARBA00022729"/>
    </source>
</evidence>
<evidence type="ECO:0000256" key="1">
    <source>
        <dbReference type="ARBA" id="ARBA00001947"/>
    </source>
</evidence>
<dbReference type="AlphaFoldDB" id="A0A917FKL2"/>
<gene>
    <name evidence="15" type="ORF">GCM10011365_03690</name>
</gene>
<dbReference type="EMBL" id="BMEO01000001">
    <property type="protein sequence ID" value="GGF85894.1"/>
    <property type="molecule type" value="Genomic_DNA"/>
</dbReference>
<keyword evidence="8" id="KW-0862">Zinc</keyword>
<name>A0A917FKL2_9GAMM</name>
<proteinExistence type="inferred from homology"/>
<evidence type="ECO:0000313" key="15">
    <source>
        <dbReference type="EMBL" id="GGF85894.1"/>
    </source>
</evidence>
<evidence type="ECO:0000259" key="14">
    <source>
        <dbReference type="PROSITE" id="PS52035"/>
    </source>
</evidence>
<dbReference type="Pfam" id="PF13620">
    <property type="entry name" value="CarboxypepD_reg"/>
    <property type="match status" value="1"/>
</dbReference>
<dbReference type="Pfam" id="PF00246">
    <property type="entry name" value="Peptidase_M14"/>
    <property type="match status" value="1"/>
</dbReference>
<evidence type="ECO:0000256" key="2">
    <source>
        <dbReference type="ARBA" id="ARBA00005988"/>
    </source>
</evidence>
<keyword evidence="5" id="KW-0479">Metal-binding</keyword>
<sequence length="813" mass="89094">MPIAGSGPWPVLMSYQNKADILAIKEQHDFWKIDEKNQTVLMQVQDLKEYRQLQQQGFVLSIHQKLYEEALKRQEKAWFGVKSINGFACYRTVAETFSAMNDMESNYPDLVELVDIGDSWHKATAGGDPGHDMQVVKITNQNNPVANKPILYAMGSIHAREYPPAELVTRFAEYLLSNYGNDADVTWLVDEHEIHLLLQGNPDGREIAENQSYPDQRKNRNENHCYNGNQQGVDMNRNFGFYWNQGNGSSGNSCSEVYRGTAAYSEPETDAIDAYIRTLFPDDRPDDITTPAPLTKPGVYIDIHNVAELTMFPWGYADNTPQAPNHDQLQTLARRLSYFNGYRSQKSNELYGADGASDDNAYGTLGVAAFTIELGEGSFYSSCNAFENTIWPDNLKALLYAAKVSRQPYVMASGPSIEQLPQTAVQVAQGQNVAIQGLATDENYYQNNGTEATHNITAVQAYIDVPPWHSGAVASSLSAQDGSYNSTAEYFTGSLPTSGLTTGRHRVWLTATDASGITGVPSAVFVDVIDPLLIGTLNGTVTDQDSGLAIESAQVMYDDLITATDNNGFYEFQATARTAELTVSKPGYQPQSFTGVSITAQQSNTQNVVLQATCGDISNNLEAYATIADALSAGWQSGSHIGTDDWAIVSGDDHTTGQGNAFGSADVSSQTDKFIISPEVALVNNAELNFWHKHDFEAGNDYYDGGVLEISTDNGQNWNDLGPSMIQNGYNGTLNGGYGQPLGARPAFVDNLGTFQQVKVDLSAYANQTVRFRWRMGTDSSQGAGDWLIDDIEVSGYHSCDNNDLIFVDGFDQ</sequence>
<dbReference type="Gene3D" id="2.60.120.260">
    <property type="entry name" value="Galactose-binding domain-like"/>
    <property type="match status" value="1"/>
</dbReference>
<dbReference type="Proteomes" id="UP000605253">
    <property type="component" value="Unassembled WGS sequence"/>
</dbReference>
<evidence type="ECO:0000256" key="5">
    <source>
        <dbReference type="ARBA" id="ARBA00022723"/>
    </source>
</evidence>
<dbReference type="SUPFAM" id="SSF53187">
    <property type="entry name" value="Zn-dependent exopeptidases"/>
    <property type="match status" value="1"/>
</dbReference>
<dbReference type="GO" id="GO:0004181">
    <property type="term" value="F:metallocarboxypeptidase activity"/>
    <property type="evidence" value="ECO:0007669"/>
    <property type="project" value="InterPro"/>
</dbReference>
<dbReference type="PANTHER" id="PTHR11705:SF119">
    <property type="entry name" value="OS02G0119300 PROTEIN"/>
    <property type="match status" value="1"/>
</dbReference>
<reference evidence="15" key="2">
    <citation type="submission" date="2020-09" db="EMBL/GenBank/DDBJ databases">
        <authorList>
            <person name="Sun Q."/>
            <person name="Zhou Y."/>
        </authorList>
    </citation>
    <scope>NUCLEOTIDE SEQUENCE</scope>
    <source>
        <strain evidence="15">CGMCC 1.12181</strain>
    </source>
</reference>
<dbReference type="GO" id="GO:0008270">
    <property type="term" value="F:zinc ion binding"/>
    <property type="evidence" value="ECO:0007669"/>
    <property type="project" value="InterPro"/>
</dbReference>
<dbReference type="EC" id="3.4.17.18" evidence="11"/>
<reference evidence="15" key="1">
    <citation type="journal article" date="2014" name="Int. J. Syst. Evol. Microbiol.">
        <title>Complete genome sequence of Corynebacterium casei LMG S-19264T (=DSM 44701T), isolated from a smear-ripened cheese.</title>
        <authorList>
            <consortium name="US DOE Joint Genome Institute (JGI-PGF)"/>
            <person name="Walter F."/>
            <person name="Albersmeier A."/>
            <person name="Kalinowski J."/>
            <person name="Ruckert C."/>
        </authorList>
    </citation>
    <scope>NUCLEOTIDE SEQUENCE</scope>
    <source>
        <strain evidence="15">CGMCC 1.12181</strain>
    </source>
</reference>
<keyword evidence="6" id="KW-0732">Signal</keyword>
<keyword evidence="7" id="KW-0378">Hydrolase</keyword>
<dbReference type="InterPro" id="IPR049419">
    <property type="entry name" value="Reelin_subrepeat-B"/>
</dbReference>
<dbReference type="PANTHER" id="PTHR11705">
    <property type="entry name" value="PROTEASE FAMILY M14 CARBOXYPEPTIDASE A,B"/>
    <property type="match status" value="1"/>
</dbReference>
<evidence type="ECO:0000256" key="11">
    <source>
        <dbReference type="ARBA" id="ARBA00066554"/>
    </source>
</evidence>
<evidence type="ECO:0000313" key="16">
    <source>
        <dbReference type="Proteomes" id="UP000605253"/>
    </source>
</evidence>
<evidence type="ECO:0000256" key="12">
    <source>
        <dbReference type="PROSITE-ProRule" id="PRU01379"/>
    </source>
</evidence>
<dbReference type="GO" id="GO:0006508">
    <property type="term" value="P:proteolysis"/>
    <property type="evidence" value="ECO:0007669"/>
    <property type="project" value="UniProtKB-KW"/>
</dbReference>
<dbReference type="InterPro" id="IPR000834">
    <property type="entry name" value="Peptidase_M14"/>
</dbReference>
<keyword evidence="9" id="KW-0482">Metalloprotease</keyword>
<keyword evidence="3" id="KW-0121">Carboxypeptidase</keyword>
<dbReference type="GO" id="GO:0005615">
    <property type="term" value="C:extracellular space"/>
    <property type="evidence" value="ECO:0007669"/>
    <property type="project" value="TreeGrafter"/>
</dbReference>
<dbReference type="SUPFAM" id="SSF49464">
    <property type="entry name" value="Carboxypeptidase regulatory domain-like"/>
    <property type="match status" value="1"/>
</dbReference>
<evidence type="ECO:0000256" key="3">
    <source>
        <dbReference type="ARBA" id="ARBA00022645"/>
    </source>
</evidence>
<feature type="active site" description="Proton donor/acceptor" evidence="12">
    <location>
        <position position="373"/>
    </location>
</feature>
<evidence type="ECO:0000256" key="9">
    <source>
        <dbReference type="ARBA" id="ARBA00023049"/>
    </source>
</evidence>
<protein>
    <recommendedName>
        <fullName evidence="11">carboxypeptidase T</fullName>
        <ecNumber evidence="11">3.4.17.18</ecNumber>
    </recommendedName>
</protein>
<feature type="domain" description="Peptidase M14" evidence="14">
    <location>
        <begin position="89"/>
        <end position="404"/>
    </location>
</feature>
<dbReference type="SMART" id="SM00631">
    <property type="entry name" value="Zn_pept"/>
    <property type="match status" value="1"/>
</dbReference>
<evidence type="ECO:0000256" key="4">
    <source>
        <dbReference type="ARBA" id="ARBA00022670"/>
    </source>
</evidence>
<evidence type="ECO:0000256" key="8">
    <source>
        <dbReference type="ARBA" id="ARBA00022833"/>
    </source>
</evidence>
<evidence type="ECO:0000256" key="10">
    <source>
        <dbReference type="ARBA" id="ARBA00050859"/>
    </source>
</evidence>
<dbReference type="Gene3D" id="2.60.40.1120">
    <property type="entry name" value="Carboxypeptidase-like, regulatory domain"/>
    <property type="match status" value="1"/>
</dbReference>
<evidence type="ECO:0000256" key="7">
    <source>
        <dbReference type="ARBA" id="ARBA00022801"/>
    </source>
</evidence>
<feature type="region of interest" description="Disordered" evidence="13">
    <location>
        <begin position="205"/>
        <end position="224"/>
    </location>
</feature>
<dbReference type="Gene3D" id="3.40.630.10">
    <property type="entry name" value="Zn peptidases"/>
    <property type="match status" value="1"/>
</dbReference>
<dbReference type="PROSITE" id="PS52035">
    <property type="entry name" value="PEPTIDASE_M14"/>
    <property type="match status" value="1"/>
</dbReference>
<organism evidence="15 16">
    <name type="scientific">Marinicella pacifica</name>
    <dbReference type="NCBI Taxonomy" id="1171543"/>
    <lineage>
        <taxon>Bacteria</taxon>
        <taxon>Pseudomonadati</taxon>
        <taxon>Pseudomonadota</taxon>
        <taxon>Gammaproteobacteria</taxon>
        <taxon>Lysobacterales</taxon>
        <taxon>Marinicellaceae</taxon>
        <taxon>Marinicella</taxon>
    </lineage>
</organism>
<comment type="cofactor">
    <cofactor evidence="1">
        <name>Zn(2+)</name>
        <dbReference type="ChEBI" id="CHEBI:29105"/>
    </cofactor>
</comment>
<dbReference type="NCBIfam" id="NF038128">
    <property type="entry name" value="choice_anch_J"/>
    <property type="match status" value="1"/>
</dbReference>
<accession>A0A917FKL2</accession>
<dbReference type="FunFam" id="3.40.630.10:FF:000084">
    <property type="entry name" value="Carboxypeptidase B2"/>
    <property type="match status" value="1"/>
</dbReference>
<comment type="catalytic activity">
    <reaction evidence="10">
        <text>Releases a C-terminal residue, which may be hydrophobic or positively charged.</text>
        <dbReference type="EC" id="3.4.17.18"/>
    </reaction>
</comment>
<dbReference type="Pfam" id="PF21471">
    <property type="entry name" value="Reelin_subrepeat-B"/>
    <property type="match status" value="1"/>
</dbReference>
<comment type="caution">
    <text evidence="15">The sequence shown here is derived from an EMBL/GenBank/DDBJ whole genome shotgun (WGS) entry which is preliminary data.</text>
</comment>
<keyword evidence="16" id="KW-1185">Reference proteome</keyword>
<comment type="similarity">
    <text evidence="2 12">Belongs to the peptidase M14 family.</text>
</comment>
<keyword evidence="4" id="KW-0645">Protease</keyword>